<organism evidence="2 3">
    <name type="scientific">Tahibacter amnicola</name>
    <dbReference type="NCBI Taxonomy" id="2976241"/>
    <lineage>
        <taxon>Bacteria</taxon>
        <taxon>Pseudomonadati</taxon>
        <taxon>Pseudomonadota</taxon>
        <taxon>Gammaproteobacteria</taxon>
        <taxon>Lysobacterales</taxon>
        <taxon>Rhodanobacteraceae</taxon>
        <taxon>Tahibacter</taxon>
    </lineage>
</organism>
<dbReference type="Proteomes" id="UP001064632">
    <property type="component" value="Chromosome"/>
</dbReference>
<dbReference type="EMBL" id="CP104694">
    <property type="protein sequence ID" value="UXI68289.1"/>
    <property type="molecule type" value="Genomic_DNA"/>
</dbReference>
<gene>
    <name evidence="2" type="ORF">N4264_01175</name>
</gene>
<evidence type="ECO:0008006" key="4">
    <source>
        <dbReference type="Google" id="ProtNLM"/>
    </source>
</evidence>
<evidence type="ECO:0000256" key="1">
    <source>
        <dbReference type="SAM" id="MobiDB-lite"/>
    </source>
</evidence>
<protein>
    <recommendedName>
        <fullName evidence="4">Lipase chaperone</fullName>
    </recommendedName>
</protein>
<sequence length="208" mass="22400">MKRGLWVAVAVIALLGVAGWVAGRARVPVAPGSMGEPASWHGAHSGQGGLAQGPAATDVFDPHDLASLRRRAERFLLSASGMQADDRAREAARIASDVVRYEASGDMAATEAVILRLGLIQVDGADEATQADRIADVIASHRLRDTSGTGSLDRTGRDAAWARYQAREREITAEVMRMAQLPDGLTREEYLRQRLLKERLSTAMDTTP</sequence>
<evidence type="ECO:0000313" key="3">
    <source>
        <dbReference type="Proteomes" id="UP001064632"/>
    </source>
</evidence>
<reference evidence="2" key="1">
    <citation type="submission" date="2022-09" db="EMBL/GenBank/DDBJ databases">
        <title>Tahibacter sp. nov., isolated from a fresh water.</title>
        <authorList>
            <person name="Baek J.H."/>
            <person name="Lee J.K."/>
            <person name="Kim J.M."/>
            <person name="Jeon C.O."/>
        </authorList>
    </citation>
    <scope>NUCLEOTIDE SEQUENCE</scope>
    <source>
        <strain evidence="2">W38</strain>
    </source>
</reference>
<accession>A0ABY6BEW7</accession>
<keyword evidence="3" id="KW-1185">Reference proteome</keyword>
<dbReference type="RefSeq" id="WP_261695249.1">
    <property type="nucleotide sequence ID" value="NZ_CP104694.1"/>
</dbReference>
<evidence type="ECO:0000313" key="2">
    <source>
        <dbReference type="EMBL" id="UXI68289.1"/>
    </source>
</evidence>
<proteinExistence type="predicted"/>
<feature type="region of interest" description="Disordered" evidence="1">
    <location>
        <begin position="32"/>
        <end position="56"/>
    </location>
</feature>
<name>A0ABY6BEW7_9GAMM</name>